<dbReference type="GO" id="GO:0004040">
    <property type="term" value="F:amidase activity"/>
    <property type="evidence" value="ECO:0007669"/>
    <property type="project" value="InterPro"/>
</dbReference>
<dbReference type="PRINTS" id="PR01002">
    <property type="entry name" value="FLGFLGJ"/>
</dbReference>
<evidence type="ECO:0000256" key="4">
    <source>
        <dbReference type="ARBA" id="ARBA00007974"/>
    </source>
</evidence>
<reference evidence="12 13" key="1">
    <citation type="submission" date="2018-09" db="EMBL/GenBank/DDBJ databases">
        <title>Metagenome Assembled Genomes from an Advanced Water Purification Facility.</title>
        <authorList>
            <person name="Stamps B.W."/>
            <person name="Spear J.R."/>
        </authorList>
    </citation>
    <scope>NUCLEOTIDE SEQUENCE [LARGE SCALE GENOMIC DNA]</scope>
    <source>
        <strain evidence="12">Bin_27_1</strain>
    </source>
</reference>
<accession>A0A5C7SC64</accession>
<dbReference type="AlphaFoldDB" id="A0A5C7SC64"/>
<name>A0A5C7SC64_THASP</name>
<protein>
    <recommendedName>
        <fullName evidence="5">Peptidoglycan hydrolase FlgJ</fullName>
    </recommendedName>
    <alternativeName>
        <fullName evidence="10">Muramidase FlgJ</fullName>
    </alternativeName>
</protein>
<dbReference type="GO" id="GO:0071973">
    <property type="term" value="P:bacterial-type flagellum-dependent cell motility"/>
    <property type="evidence" value="ECO:0007669"/>
    <property type="project" value="TreeGrafter"/>
</dbReference>
<evidence type="ECO:0000256" key="5">
    <source>
        <dbReference type="ARBA" id="ARBA00013433"/>
    </source>
</evidence>
<dbReference type="InterPro" id="IPR013377">
    <property type="entry name" value="FlgJ"/>
</dbReference>
<feature type="domain" description="Mannosyl-glycoprotein endo-beta-N-acetylglucosamidase-like" evidence="11">
    <location>
        <begin position="192"/>
        <end position="343"/>
    </location>
</feature>
<comment type="caution">
    <text evidence="12">The sequence shown here is derived from an EMBL/GenBank/DDBJ whole genome shotgun (WGS) entry which is preliminary data.</text>
</comment>
<comment type="subcellular location">
    <subcellularLocation>
        <location evidence="2">Periplasm</location>
    </subcellularLocation>
</comment>
<evidence type="ECO:0000256" key="7">
    <source>
        <dbReference type="ARBA" id="ARBA00022801"/>
    </source>
</evidence>
<dbReference type="InterPro" id="IPR002901">
    <property type="entry name" value="MGlyc_endo_b_GlcNAc-like_dom"/>
</dbReference>
<dbReference type="Pfam" id="PF10135">
    <property type="entry name" value="Rod-binding"/>
    <property type="match status" value="1"/>
</dbReference>
<evidence type="ECO:0000256" key="6">
    <source>
        <dbReference type="ARBA" id="ARBA00022764"/>
    </source>
</evidence>
<keyword evidence="12" id="KW-0282">Flagellum</keyword>
<dbReference type="PANTHER" id="PTHR33308:SF9">
    <property type="entry name" value="PEPTIDOGLYCAN HYDROLASE FLGJ"/>
    <property type="match status" value="1"/>
</dbReference>
<keyword evidence="12" id="KW-0969">Cilium</keyword>
<dbReference type="InterPro" id="IPR051056">
    <property type="entry name" value="Glycosyl_Hydrolase_73"/>
</dbReference>
<gene>
    <name evidence="12" type="primary">flgJ</name>
    <name evidence="12" type="ORF">E6Q80_17315</name>
</gene>
<keyword evidence="12" id="KW-0966">Cell projection</keyword>
<dbReference type="Proteomes" id="UP000321192">
    <property type="component" value="Unassembled WGS sequence"/>
</dbReference>
<keyword evidence="6" id="KW-0574">Periplasm</keyword>
<evidence type="ECO:0000256" key="10">
    <source>
        <dbReference type="ARBA" id="ARBA00030835"/>
    </source>
</evidence>
<comment type="similarity">
    <text evidence="4">In the C-terminal section; belongs to the glycosyl hydrolase 73 family.</text>
</comment>
<evidence type="ECO:0000256" key="8">
    <source>
        <dbReference type="ARBA" id="ARBA00023295"/>
    </source>
</evidence>
<dbReference type="Pfam" id="PF01832">
    <property type="entry name" value="Glucosaminidase"/>
    <property type="match status" value="1"/>
</dbReference>
<evidence type="ECO:0000313" key="13">
    <source>
        <dbReference type="Proteomes" id="UP000321192"/>
    </source>
</evidence>
<dbReference type="RefSeq" id="WP_276660699.1">
    <property type="nucleotide sequence ID" value="NZ_SSFD01000279.1"/>
</dbReference>
<evidence type="ECO:0000256" key="3">
    <source>
        <dbReference type="ARBA" id="ARBA00006880"/>
    </source>
</evidence>
<comment type="similarity">
    <text evidence="3">In the N-terminal section; belongs to the FlgJ family.</text>
</comment>
<dbReference type="EMBL" id="SSFD01000279">
    <property type="protein sequence ID" value="TXH81404.1"/>
    <property type="molecule type" value="Genomic_DNA"/>
</dbReference>
<organism evidence="12 13">
    <name type="scientific">Thauera aminoaromatica</name>
    <dbReference type="NCBI Taxonomy" id="164330"/>
    <lineage>
        <taxon>Bacteria</taxon>
        <taxon>Pseudomonadati</taxon>
        <taxon>Pseudomonadota</taxon>
        <taxon>Betaproteobacteria</taxon>
        <taxon>Rhodocyclales</taxon>
        <taxon>Zoogloeaceae</taxon>
        <taxon>Thauera</taxon>
    </lineage>
</organism>
<dbReference type="Gene3D" id="2.10.70.40">
    <property type="entry name" value="peptidoglycan hydrolase"/>
    <property type="match status" value="1"/>
</dbReference>
<sequence>MNKGFQLNALDPNSLGDLKRLARSEGGSDAALRAAAKQFEGLFLQMVMKSMRATTGQNGMMDSEQTRSWQGMLDQQMALEMSQSGGTGLSEMLYRQLGGKAAVRPDAAGEAGKTGFDLADVRRRPAIPAVLARDAESAAAPRLAALPAEAGVPALGAAATAGEFSALSVYERAALQTRLDAAVRSARDAGGAVSKSAQDFVTEVWPHAQEASRRTGIPAEFMVAQAALETGWGQKQLRHEDGSPSHNLFNIKAGSAWSGRTVAREVTEYADGQAYTEAAHFRSYGSYAESFRDYAQLMTRSPRYAGVLGQTDAAAFARGLQDAGYATDPMYADKLTRIIGGNTLRSALAMAG</sequence>
<dbReference type="Gene3D" id="1.10.530.10">
    <property type="match status" value="1"/>
</dbReference>
<evidence type="ECO:0000256" key="9">
    <source>
        <dbReference type="ARBA" id="ARBA00023316"/>
    </source>
</evidence>
<proteinExistence type="inferred from homology"/>
<keyword evidence="7 12" id="KW-0378">Hydrolase</keyword>
<dbReference type="GO" id="GO:0071555">
    <property type="term" value="P:cell wall organization"/>
    <property type="evidence" value="ECO:0007669"/>
    <property type="project" value="UniProtKB-KW"/>
</dbReference>
<dbReference type="NCBIfam" id="TIGR02541">
    <property type="entry name" value="flagell_FlgJ"/>
    <property type="match status" value="1"/>
</dbReference>
<dbReference type="GO" id="GO:0016798">
    <property type="term" value="F:hydrolase activity, acting on glycosyl bonds"/>
    <property type="evidence" value="ECO:0007669"/>
    <property type="project" value="UniProtKB-KW"/>
</dbReference>
<dbReference type="SMART" id="SM00047">
    <property type="entry name" value="LYZ2"/>
    <property type="match status" value="1"/>
</dbReference>
<keyword evidence="9" id="KW-0961">Cell wall biogenesis/degradation</keyword>
<dbReference type="InterPro" id="IPR019301">
    <property type="entry name" value="Flagellar_prot_FlgJ_N"/>
</dbReference>
<dbReference type="GO" id="GO:0044780">
    <property type="term" value="P:bacterial-type flagellum assembly"/>
    <property type="evidence" value="ECO:0007669"/>
    <property type="project" value="InterPro"/>
</dbReference>
<evidence type="ECO:0000313" key="12">
    <source>
        <dbReference type="EMBL" id="TXH81404.1"/>
    </source>
</evidence>
<evidence type="ECO:0000256" key="1">
    <source>
        <dbReference type="ARBA" id="ARBA00002954"/>
    </source>
</evidence>
<keyword evidence="8" id="KW-0326">Glycosidase</keyword>
<evidence type="ECO:0000256" key="2">
    <source>
        <dbReference type="ARBA" id="ARBA00004418"/>
    </source>
</evidence>
<dbReference type="PANTHER" id="PTHR33308">
    <property type="entry name" value="PEPTIDOGLYCAN HYDROLASE FLGJ"/>
    <property type="match status" value="1"/>
</dbReference>
<evidence type="ECO:0000259" key="11">
    <source>
        <dbReference type="SMART" id="SM00047"/>
    </source>
</evidence>
<dbReference type="GO" id="GO:0042597">
    <property type="term" value="C:periplasmic space"/>
    <property type="evidence" value="ECO:0007669"/>
    <property type="project" value="UniProtKB-SubCell"/>
</dbReference>
<comment type="function">
    <text evidence="1">Flagellum-specific muramidase which hydrolyzes the peptidoglycan layer to assemble the rod structure in the periplasmic space.</text>
</comment>